<dbReference type="EMBL" id="LR134533">
    <property type="protein sequence ID" value="VEJ50051.1"/>
    <property type="molecule type" value="Genomic_DNA"/>
</dbReference>
<proteinExistence type="predicted"/>
<evidence type="ECO:0000313" key="2">
    <source>
        <dbReference type="Proteomes" id="UP000272771"/>
    </source>
</evidence>
<organism evidence="1 2">
    <name type="scientific">Neisseria weaveri</name>
    <dbReference type="NCBI Taxonomy" id="28091"/>
    <lineage>
        <taxon>Bacteria</taxon>
        <taxon>Pseudomonadati</taxon>
        <taxon>Pseudomonadota</taxon>
        <taxon>Betaproteobacteria</taxon>
        <taxon>Neisseriales</taxon>
        <taxon>Neisseriaceae</taxon>
        <taxon>Neisseria</taxon>
    </lineage>
</organism>
<accession>A0A3S5B330</accession>
<evidence type="ECO:0000313" key="1">
    <source>
        <dbReference type="EMBL" id="VEJ50051.1"/>
    </source>
</evidence>
<sequence>MATVIIRNEADIYQILENYLNDENYFFNKNIKVKSLPKLELKLEGEEFHSSITPTVMKAFIELQSGLNRAYAVAKYGEANANRLTQEEKKELEFVVRVEKGSSLFSLDFTSGFTKLLEQGMTQMNGTHMTVALISMAAMWFGSSAFKNYLDYRKERRTAEAKETQDIELIQQLRFVSEQETERARILAQVAAKEPLVKSVKELSDESKAEAVKRFAQAEKISLGDDTEFTGEQAEELTKNTRKKPIEARMDGIYRILAVDSSLPDEFKVTIQAKGSGIKFTAVVQEDSIEQKYKKILQKNEWARTPLFLQVNAVKRISDDSVIHATITKAENLPDDEEEN</sequence>
<name>A0A3S5B330_9NEIS</name>
<keyword evidence="2" id="KW-1185">Reference proteome</keyword>
<dbReference type="Proteomes" id="UP000272771">
    <property type="component" value="Chromosome"/>
</dbReference>
<dbReference type="OrthoDB" id="9152689at2"/>
<dbReference type="RefSeq" id="WP_004282963.1">
    <property type="nucleotide sequence ID" value="NZ_CAUJRG010000004.1"/>
</dbReference>
<dbReference type="AlphaFoldDB" id="A0A3S5B330"/>
<gene>
    <name evidence="1" type="ORF">NCTC12742_00494</name>
</gene>
<reference evidence="1 2" key="1">
    <citation type="submission" date="2018-12" db="EMBL/GenBank/DDBJ databases">
        <authorList>
            <consortium name="Pathogen Informatics"/>
        </authorList>
    </citation>
    <scope>NUCLEOTIDE SEQUENCE [LARGE SCALE GENOMIC DNA]</scope>
    <source>
        <strain evidence="1 2">NCTC12742</strain>
    </source>
</reference>
<protein>
    <submittedName>
        <fullName evidence="1">Uncharacterized protein</fullName>
    </submittedName>
</protein>